<keyword evidence="2" id="KW-1185">Reference proteome</keyword>
<sequence length="132" mass="14939">MSASSLGAPGCSCNLFHQFRALSINGIVVGKQPLKILPHPSLGSDGRPDEGWFFRLKHMDKTAIHHLLEGLAQAACERDRPLVGRIRGILPRFWNRSHQSLPPRWREVPVVQMLLKSLRRICRQDSGRCLKN</sequence>
<reference evidence="1 2" key="1">
    <citation type="journal article" date="2021" name="Elife">
        <title>Chloroplast acquisition without the gene transfer in kleptoplastic sea slugs, Plakobranchus ocellatus.</title>
        <authorList>
            <person name="Maeda T."/>
            <person name="Takahashi S."/>
            <person name="Yoshida T."/>
            <person name="Shimamura S."/>
            <person name="Takaki Y."/>
            <person name="Nagai Y."/>
            <person name="Toyoda A."/>
            <person name="Suzuki Y."/>
            <person name="Arimoto A."/>
            <person name="Ishii H."/>
            <person name="Satoh N."/>
            <person name="Nishiyama T."/>
            <person name="Hasebe M."/>
            <person name="Maruyama T."/>
            <person name="Minagawa J."/>
            <person name="Obokata J."/>
            <person name="Shigenobu S."/>
        </authorList>
    </citation>
    <scope>NUCLEOTIDE SEQUENCE [LARGE SCALE GENOMIC DNA]</scope>
</reference>
<name>A0AAV4A875_9GAST</name>
<comment type="caution">
    <text evidence="1">The sequence shown here is derived from an EMBL/GenBank/DDBJ whole genome shotgun (WGS) entry which is preliminary data.</text>
</comment>
<gene>
    <name evidence="1" type="ORF">PoB_002935300</name>
</gene>
<protein>
    <submittedName>
        <fullName evidence="1">Uncharacterized protein</fullName>
    </submittedName>
</protein>
<evidence type="ECO:0000313" key="2">
    <source>
        <dbReference type="Proteomes" id="UP000735302"/>
    </source>
</evidence>
<organism evidence="1 2">
    <name type="scientific">Plakobranchus ocellatus</name>
    <dbReference type="NCBI Taxonomy" id="259542"/>
    <lineage>
        <taxon>Eukaryota</taxon>
        <taxon>Metazoa</taxon>
        <taxon>Spiralia</taxon>
        <taxon>Lophotrochozoa</taxon>
        <taxon>Mollusca</taxon>
        <taxon>Gastropoda</taxon>
        <taxon>Heterobranchia</taxon>
        <taxon>Euthyneura</taxon>
        <taxon>Panpulmonata</taxon>
        <taxon>Sacoglossa</taxon>
        <taxon>Placobranchoidea</taxon>
        <taxon>Plakobranchidae</taxon>
        <taxon>Plakobranchus</taxon>
    </lineage>
</organism>
<evidence type="ECO:0000313" key="1">
    <source>
        <dbReference type="EMBL" id="GFO02848.1"/>
    </source>
</evidence>
<accession>A0AAV4A875</accession>
<proteinExistence type="predicted"/>
<dbReference type="EMBL" id="BLXT01003657">
    <property type="protein sequence ID" value="GFO02848.1"/>
    <property type="molecule type" value="Genomic_DNA"/>
</dbReference>
<dbReference type="AlphaFoldDB" id="A0AAV4A875"/>
<dbReference type="Proteomes" id="UP000735302">
    <property type="component" value="Unassembled WGS sequence"/>
</dbReference>